<comment type="caution">
    <text evidence="1">The sequence shown here is derived from an EMBL/GenBank/DDBJ whole genome shotgun (WGS) entry which is preliminary data.</text>
</comment>
<name>A0ACC1IQ22_9FUNG</name>
<dbReference type="EMBL" id="JANBPG010000214">
    <property type="protein sequence ID" value="KAJ1898724.1"/>
    <property type="molecule type" value="Genomic_DNA"/>
</dbReference>
<proteinExistence type="predicted"/>
<gene>
    <name evidence="1" type="ORF">LPJ66_002565</name>
</gene>
<protein>
    <submittedName>
        <fullName evidence="1">Uncharacterized protein</fullName>
    </submittedName>
</protein>
<evidence type="ECO:0000313" key="2">
    <source>
        <dbReference type="Proteomes" id="UP001150581"/>
    </source>
</evidence>
<reference evidence="1" key="1">
    <citation type="submission" date="2022-07" db="EMBL/GenBank/DDBJ databases">
        <title>Phylogenomic reconstructions and comparative analyses of Kickxellomycotina fungi.</title>
        <authorList>
            <person name="Reynolds N.K."/>
            <person name="Stajich J.E."/>
            <person name="Barry K."/>
            <person name="Grigoriev I.V."/>
            <person name="Crous P."/>
            <person name="Smith M.E."/>
        </authorList>
    </citation>
    <scope>NUCLEOTIDE SEQUENCE</scope>
    <source>
        <strain evidence="1">Benny 63K</strain>
    </source>
</reference>
<evidence type="ECO:0000313" key="1">
    <source>
        <dbReference type="EMBL" id="KAJ1898724.1"/>
    </source>
</evidence>
<feature type="non-terminal residue" evidence="1">
    <location>
        <position position="1"/>
    </location>
</feature>
<keyword evidence="2" id="KW-1185">Reference proteome</keyword>
<sequence length="309" mass="33685">TPRRTTANMSPHHHPYRNTSNGGSSASTKPGRARVGLGGAQRIENVDDFRLDALPDGSLEAAIAAAAAAKSAATVEMQPLGGVEESSEAVDVERALNRTLHQLNASPHFNPRGSFDHQMTLSRQQQPSPQQPLQADGSESPQPSAVSANQQQRPPVAATSTTNIINLEASVVTRLATKSNYQNILSGDSEALGLTYHKEFKTGLEKRRTNHKQAEQKRRDSLKSSFEDLKMRMDGMLDPKLVSKVYLLKRANGYIDRLCRVKDALERAAAEAGVDVESVVREAEMTGEEAEVDGEDAEELDEMDEGEER</sequence>
<organism evidence="1 2">
    <name type="scientific">Kickxella alabastrina</name>
    <dbReference type="NCBI Taxonomy" id="61397"/>
    <lineage>
        <taxon>Eukaryota</taxon>
        <taxon>Fungi</taxon>
        <taxon>Fungi incertae sedis</taxon>
        <taxon>Zoopagomycota</taxon>
        <taxon>Kickxellomycotina</taxon>
        <taxon>Kickxellomycetes</taxon>
        <taxon>Kickxellales</taxon>
        <taxon>Kickxellaceae</taxon>
        <taxon>Kickxella</taxon>
    </lineage>
</organism>
<accession>A0ACC1IQ22</accession>
<dbReference type="Proteomes" id="UP001150581">
    <property type="component" value="Unassembled WGS sequence"/>
</dbReference>